<sequence>MCVCACVCLVMVVLLLRKCCLHISSLTCIYKYILCFRPFVSATGASGVRCLSLLLPSTHIGTGCVAVPRLEEMLANETGAQAANPNASCCDFYLVHKRRFCRTAKRPGGRFCPTHDTSASVQSVEHSSAENGAKTSDNSLPKAADRSLQRVPCPINPNHTVYADKLKKHVKVCPDLRFVVDKLPYYRKDMHAFKGRVYCSNENPQLQRFTHHQMKPASLESLIARVEACYTEIIQPRIVLLGEECSGDYATADGMCATRRQSLKHSPQHRALLRCVKRAVSGFAKGRQLRSGEVEGEIDGFVELGAGKAGLSVSLREALLSGGIPYCRGSSASNGAAETTNHQTPTESEVCSSAHIGTGAESSSTHTSADFPRIVVVDMDNFRRKGDAYVRNSALPFTRLRINIKDLDLAIALHNTAAARKRIRVDDVNEPLEKSSLPSERWVAIGKHLCGACTDFAISCITAPGLVAHEEATGPTVCAVAFATCCHQLCELKHMNAVCCANEGSACITLPGTHYSFNSEEFAAIASMSSWAVSGDAVDDRRRFTGMCCKGVIDALRLAYLRQNGYREAFLCQYAELSTTGENKCIVAFR</sequence>
<proteinExistence type="inferred from homology"/>
<evidence type="ECO:0000256" key="14">
    <source>
        <dbReference type="SAM" id="SignalP"/>
    </source>
</evidence>
<keyword evidence="14" id="KW-0732">Signal</keyword>
<comment type="similarity">
    <text evidence="1 12">Belongs to the methyltransferase TRM13 family.</text>
</comment>
<evidence type="ECO:0000259" key="15">
    <source>
        <dbReference type="PROSITE" id="PS51800"/>
    </source>
</evidence>
<comment type="catalytic activity">
    <reaction evidence="9 12">
        <text>cytidine(4) in tRNA(Pro) + S-adenosyl-L-methionine = 2'-O-methylcytidine(4) in tRNA(Pro) + S-adenosyl-L-homocysteine + H(+)</text>
        <dbReference type="Rhea" id="RHEA:32767"/>
        <dbReference type="Rhea" id="RHEA-COMP:10397"/>
        <dbReference type="Rhea" id="RHEA-COMP:10398"/>
        <dbReference type="ChEBI" id="CHEBI:15378"/>
        <dbReference type="ChEBI" id="CHEBI:57856"/>
        <dbReference type="ChEBI" id="CHEBI:59789"/>
        <dbReference type="ChEBI" id="CHEBI:74495"/>
        <dbReference type="ChEBI" id="CHEBI:82748"/>
        <dbReference type="EC" id="2.1.1.225"/>
    </reaction>
</comment>
<dbReference type="InterPro" id="IPR022776">
    <property type="entry name" value="TRM13/UPF0224_CHHC_Znf_dom"/>
</dbReference>
<keyword evidence="4 12" id="KW-0949">S-adenosyl-L-methionine</keyword>
<evidence type="ECO:0000256" key="5">
    <source>
        <dbReference type="ARBA" id="ARBA00022694"/>
    </source>
</evidence>
<evidence type="ECO:0000256" key="6">
    <source>
        <dbReference type="ARBA" id="ARBA00022723"/>
    </source>
</evidence>
<dbReference type="PROSITE" id="PS51800">
    <property type="entry name" value="ZF_CHHC_U11_48K"/>
    <property type="match status" value="1"/>
</dbReference>
<dbReference type="PANTHER" id="PTHR12998:SF0">
    <property type="entry name" value="TRNA:M(4)X MODIFICATION ENZYME TRM13 HOMOLOG"/>
    <property type="match status" value="1"/>
</dbReference>
<evidence type="ECO:0000256" key="10">
    <source>
        <dbReference type="ARBA" id="ARBA00048635"/>
    </source>
</evidence>
<feature type="chain" id="PRO_5003410399" description="tRNA:m(4)X modification enzyme TRM13" evidence="14">
    <location>
        <begin position="22"/>
        <end position="590"/>
    </location>
</feature>
<organism evidence="16">
    <name type="scientific">Trypanosoma congolense (strain IL3000)</name>
    <dbReference type="NCBI Taxonomy" id="1068625"/>
    <lineage>
        <taxon>Eukaryota</taxon>
        <taxon>Discoba</taxon>
        <taxon>Euglenozoa</taxon>
        <taxon>Kinetoplastea</taxon>
        <taxon>Metakinetoplastina</taxon>
        <taxon>Trypanosomatida</taxon>
        <taxon>Trypanosomatidae</taxon>
        <taxon>Trypanosoma</taxon>
        <taxon>Nannomonas</taxon>
    </lineage>
</organism>
<gene>
    <name evidence="16" type="ORF">TCIL3000_10_13940</name>
</gene>
<keyword evidence="7 12" id="KW-0863">Zinc-finger</keyword>
<protein>
    <recommendedName>
        <fullName evidence="12">tRNA:m(4)X modification enzyme TRM13</fullName>
        <ecNumber evidence="12">2.1.1.225</ecNumber>
    </recommendedName>
</protein>
<evidence type="ECO:0000313" key="16">
    <source>
        <dbReference type="EMBL" id="CCC94609.1"/>
    </source>
</evidence>
<evidence type="ECO:0000256" key="3">
    <source>
        <dbReference type="ARBA" id="ARBA00022679"/>
    </source>
</evidence>
<keyword evidence="2 12" id="KW-0489">Methyltransferase</keyword>
<evidence type="ECO:0000256" key="11">
    <source>
        <dbReference type="ARBA" id="ARBA00049393"/>
    </source>
</evidence>
<dbReference type="Pfam" id="PF05253">
    <property type="entry name" value="zf-U11-48K"/>
    <property type="match status" value="1"/>
</dbReference>
<dbReference type="Pfam" id="PF11722">
    <property type="entry name" value="zf-TRM13_CCCH"/>
    <property type="match status" value="1"/>
</dbReference>
<feature type="region of interest" description="Disordered" evidence="13">
    <location>
        <begin position="122"/>
        <end position="146"/>
    </location>
</feature>
<dbReference type="EC" id="2.1.1.225" evidence="12"/>
<evidence type="ECO:0000256" key="1">
    <source>
        <dbReference type="ARBA" id="ARBA00005265"/>
    </source>
</evidence>
<evidence type="ECO:0000256" key="4">
    <source>
        <dbReference type="ARBA" id="ARBA00022691"/>
    </source>
</evidence>
<dbReference type="InterPro" id="IPR039044">
    <property type="entry name" value="Trm13"/>
</dbReference>
<dbReference type="GO" id="GO:0030488">
    <property type="term" value="P:tRNA methylation"/>
    <property type="evidence" value="ECO:0007669"/>
    <property type="project" value="InterPro"/>
</dbReference>
<comment type="catalytic activity">
    <reaction evidence="10 12">
        <text>cytidine(4) in tRNA(Gly)(GCC) + S-adenosyl-L-methionine = 2'-O-methylcytidine(4) in tRNA(Gly)(GCC) + S-adenosyl-L-homocysteine + H(+)</text>
        <dbReference type="Rhea" id="RHEA:43192"/>
        <dbReference type="Rhea" id="RHEA-COMP:10399"/>
        <dbReference type="Rhea" id="RHEA-COMP:10400"/>
        <dbReference type="ChEBI" id="CHEBI:15378"/>
        <dbReference type="ChEBI" id="CHEBI:57856"/>
        <dbReference type="ChEBI" id="CHEBI:59789"/>
        <dbReference type="ChEBI" id="CHEBI:74495"/>
        <dbReference type="ChEBI" id="CHEBI:82748"/>
        <dbReference type="EC" id="2.1.1.225"/>
    </reaction>
</comment>
<dbReference type="InterPro" id="IPR007871">
    <property type="entry name" value="Methyltransferase_TRM13"/>
</dbReference>
<keyword evidence="3 12" id="KW-0808">Transferase</keyword>
<keyword evidence="6 12" id="KW-0479">Metal-binding</keyword>
<dbReference type="InterPro" id="IPR021721">
    <property type="entry name" value="Znf_CCCH-type_TRM13"/>
</dbReference>
<dbReference type="GO" id="GO:0106050">
    <property type="term" value="F:tRNA 2'-O-methyltransferase activity"/>
    <property type="evidence" value="ECO:0007669"/>
    <property type="project" value="UniProtKB-UniRule"/>
</dbReference>
<comment type="catalytic activity">
    <reaction evidence="11 12">
        <text>adenosine(4) in tRNA(His) + S-adenosyl-L-methionine = 2'-O-methyladenosine(4) in tRNA(His) + S-adenosyl-L-homocysteine + H(+)</text>
        <dbReference type="Rhea" id="RHEA:43196"/>
        <dbReference type="Rhea" id="RHEA-COMP:10401"/>
        <dbReference type="Rhea" id="RHEA-COMP:10402"/>
        <dbReference type="ChEBI" id="CHEBI:15378"/>
        <dbReference type="ChEBI" id="CHEBI:57856"/>
        <dbReference type="ChEBI" id="CHEBI:59789"/>
        <dbReference type="ChEBI" id="CHEBI:74411"/>
        <dbReference type="ChEBI" id="CHEBI:74477"/>
        <dbReference type="EC" id="2.1.1.225"/>
    </reaction>
</comment>
<dbReference type="GO" id="GO:0008270">
    <property type="term" value="F:zinc ion binding"/>
    <property type="evidence" value="ECO:0007669"/>
    <property type="project" value="UniProtKB-KW"/>
</dbReference>
<name>G0UYZ1_TRYCI</name>
<dbReference type="PANTHER" id="PTHR12998">
    <property type="entry name" value="TRNA:M(4)X MODIFICATION ENZYME TRM13 HOMOLOG"/>
    <property type="match status" value="1"/>
</dbReference>
<evidence type="ECO:0000256" key="7">
    <source>
        <dbReference type="ARBA" id="ARBA00022771"/>
    </source>
</evidence>
<dbReference type="EMBL" id="HE575323">
    <property type="protein sequence ID" value="CCC94609.1"/>
    <property type="molecule type" value="Genomic_DNA"/>
</dbReference>
<reference evidence="16" key="1">
    <citation type="journal article" date="2012" name="Proc. Natl. Acad. Sci. U.S.A.">
        <title>Antigenic diversity is generated by distinct evolutionary mechanisms in African trypanosome species.</title>
        <authorList>
            <person name="Jackson A.P."/>
            <person name="Berry A."/>
            <person name="Aslett M."/>
            <person name="Allison H.C."/>
            <person name="Burton P."/>
            <person name="Vavrova-Anderson J."/>
            <person name="Brown R."/>
            <person name="Browne H."/>
            <person name="Corton N."/>
            <person name="Hauser H."/>
            <person name="Gamble J."/>
            <person name="Gilderthorp R."/>
            <person name="Marcello L."/>
            <person name="McQuillan J."/>
            <person name="Otto T.D."/>
            <person name="Quail M.A."/>
            <person name="Sanders M.J."/>
            <person name="van Tonder A."/>
            <person name="Ginger M.L."/>
            <person name="Field M.C."/>
            <person name="Barry J.D."/>
            <person name="Hertz-Fowler C."/>
            <person name="Berriman M."/>
        </authorList>
    </citation>
    <scope>NUCLEOTIDE SEQUENCE</scope>
    <source>
        <strain evidence="16">IL3000</strain>
    </source>
</reference>
<accession>G0UYZ1</accession>
<evidence type="ECO:0000256" key="13">
    <source>
        <dbReference type="SAM" id="MobiDB-lite"/>
    </source>
</evidence>
<keyword evidence="8 12" id="KW-0862">Zinc</keyword>
<evidence type="ECO:0000256" key="8">
    <source>
        <dbReference type="ARBA" id="ARBA00022833"/>
    </source>
</evidence>
<evidence type="ECO:0000256" key="12">
    <source>
        <dbReference type="RuleBase" id="RU367103"/>
    </source>
</evidence>
<evidence type="ECO:0000256" key="2">
    <source>
        <dbReference type="ARBA" id="ARBA00022603"/>
    </source>
</evidence>
<dbReference type="Pfam" id="PF05206">
    <property type="entry name" value="TRM13"/>
    <property type="match status" value="1"/>
</dbReference>
<dbReference type="AlphaFoldDB" id="G0UYZ1"/>
<feature type="compositionally biased region" description="Polar residues" evidence="13">
    <location>
        <begin position="122"/>
        <end position="139"/>
    </location>
</feature>
<dbReference type="VEuPathDB" id="TriTrypDB:TcIL3000_10_13940"/>
<keyword evidence="5 12" id="KW-0819">tRNA processing</keyword>
<feature type="domain" description="CHHC U11-48K-type" evidence="15">
    <location>
        <begin position="150"/>
        <end position="177"/>
    </location>
</feature>
<comment type="function">
    <text evidence="12">tRNA methylase which 2'-O-methylates cytidine(4) in tRNA(Pro) and tRNA(Gly)(GCC), and adenosine(4) in tRNA(His).</text>
</comment>
<feature type="signal peptide" evidence="14">
    <location>
        <begin position="1"/>
        <end position="21"/>
    </location>
</feature>
<evidence type="ECO:0000256" key="9">
    <source>
        <dbReference type="ARBA" id="ARBA00048165"/>
    </source>
</evidence>